<dbReference type="GO" id="GO:0005524">
    <property type="term" value="F:ATP binding"/>
    <property type="evidence" value="ECO:0007669"/>
    <property type="project" value="UniProtKB-KW"/>
</dbReference>
<feature type="domain" description="AAA+ ATPase At3g28540-like C-terminal" evidence="8">
    <location>
        <begin position="351"/>
        <end position="413"/>
    </location>
</feature>
<comment type="similarity">
    <text evidence="5">Belongs to the AAA ATPase family.</text>
</comment>
<reference evidence="9 10" key="1">
    <citation type="submission" date="2017-11" db="EMBL/GenBank/DDBJ databases">
        <title>De-novo sequencing of pomegranate (Punica granatum L.) genome.</title>
        <authorList>
            <person name="Akparov Z."/>
            <person name="Amiraslanov A."/>
            <person name="Hajiyeva S."/>
            <person name="Abbasov M."/>
            <person name="Kaur K."/>
            <person name="Hamwieh A."/>
            <person name="Solovyev V."/>
            <person name="Salamov A."/>
            <person name="Braich B."/>
            <person name="Kosarev P."/>
            <person name="Mahmoud A."/>
            <person name="Hajiyev E."/>
            <person name="Babayeva S."/>
            <person name="Izzatullayeva V."/>
            <person name="Mammadov A."/>
            <person name="Mammadov A."/>
            <person name="Sharifova S."/>
            <person name="Ojaghi J."/>
            <person name="Eynullazada K."/>
            <person name="Bayramov B."/>
            <person name="Abdulazimova A."/>
            <person name="Shahmuradov I."/>
        </authorList>
    </citation>
    <scope>NUCLEOTIDE SEQUENCE [LARGE SCALE GENOMIC DNA]</scope>
    <source>
        <strain evidence="10">cv. AG2017</strain>
        <tissue evidence="9">Leaf</tissue>
    </source>
</reference>
<dbReference type="PROSITE" id="PS00674">
    <property type="entry name" value="AAA"/>
    <property type="match status" value="1"/>
</dbReference>
<dbReference type="InterPro" id="IPR003959">
    <property type="entry name" value="ATPase_AAA_core"/>
</dbReference>
<keyword evidence="2" id="KW-0378">Hydrolase</keyword>
<evidence type="ECO:0008006" key="11">
    <source>
        <dbReference type="Google" id="ProtNLM"/>
    </source>
</evidence>
<dbReference type="Pfam" id="PF14363">
    <property type="entry name" value="AAA_assoc"/>
    <property type="match status" value="1"/>
</dbReference>
<dbReference type="Proteomes" id="UP000233551">
    <property type="component" value="Unassembled WGS sequence"/>
</dbReference>
<keyword evidence="3 5" id="KW-0067">ATP-binding</keyword>
<dbReference type="Gene3D" id="6.10.280.40">
    <property type="match status" value="1"/>
</dbReference>
<dbReference type="SUPFAM" id="SSF52540">
    <property type="entry name" value="P-loop containing nucleoside triphosphate hydrolases"/>
    <property type="match status" value="1"/>
</dbReference>
<organism evidence="9 10">
    <name type="scientific">Punica granatum</name>
    <name type="common">Pomegranate</name>
    <dbReference type="NCBI Taxonomy" id="22663"/>
    <lineage>
        <taxon>Eukaryota</taxon>
        <taxon>Viridiplantae</taxon>
        <taxon>Streptophyta</taxon>
        <taxon>Embryophyta</taxon>
        <taxon>Tracheophyta</taxon>
        <taxon>Spermatophyta</taxon>
        <taxon>Magnoliopsida</taxon>
        <taxon>eudicotyledons</taxon>
        <taxon>Gunneridae</taxon>
        <taxon>Pentapetalae</taxon>
        <taxon>rosids</taxon>
        <taxon>malvids</taxon>
        <taxon>Myrtales</taxon>
        <taxon>Lythraceae</taxon>
        <taxon>Punica</taxon>
    </lineage>
</organism>
<dbReference type="InterPro" id="IPR025753">
    <property type="entry name" value="AAA_N_dom"/>
</dbReference>
<feature type="domain" description="AAA-type ATPase N-terminal" evidence="7">
    <location>
        <begin position="35"/>
        <end position="127"/>
    </location>
</feature>
<evidence type="ECO:0000313" key="10">
    <source>
        <dbReference type="Proteomes" id="UP000233551"/>
    </source>
</evidence>
<dbReference type="GO" id="GO:0016887">
    <property type="term" value="F:ATP hydrolysis activity"/>
    <property type="evidence" value="ECO:0007669"/>
    <property type="project" value="InterPro"/>
</dbReference>
<gene>
    <name evidence="9" type="ORF">CRG98_041434</name>
</gene>
<dbReference type="InterPro" id="IPR058017">
    <property type="entry name" value="At3g28540-like_C"/>
</dbReference>
<evidence type="ECO:0000256" key="1">
    <source>
        <dbReference type="ARBA" id="ARBA00001946"/>
    </source>
</evidence>
<dbReference type="PANTHER" id="PTHR23070">
    <property type="entry name" value="BCS1 AAA-TYPE ATPASE"/>
    <property type="match status" value="1"/>
</dbReference>
<proteinExistence type="inferred from homology"/>
<evidence type="ECO:0000313" key="9">
    <source>
        <dbReference type="EMBL" id="PKI38181.1"/>
    </source>
</evidence>
<evidence type="ECO:0000256" key="5">
    <source>
        <dbReference type="RuleBase" id="RU003651"/>
    </source>
</evidence>
<dbReference type="EMBL" id="PGOL01004197">
    <property type="protein sequence ID" value="PKI38181.1"/>
    <property type="molecule type" value="Genomic_DNA"/>
</dbReference>
<evidence type="ECO:0000259" key="8">
    <source>
        <dbReference type="Pfam" id="PF25568"/>
    </source>
</evidence>
<comment type="caution">
    <text evidence="9">The sequence shown here is derived from an EMBL/GenBank/DDBJ whole genome shotgun (WGS) entry which is preliminary data.</text>
</comment>
<evidence type="ECO:0000256" key="2">
    <source>
        <dbReference type="ARBA" id="ARBA00022801"/>
    </source>
</evidence>
<dbReference type="STRING" id="22663.A0A2I0I2I0"/>
<comment type="cofactor">
    <cofactor evidence="1">
        <name>Mg(2+)</name>
        <dbReference type="ChEBI" id="CHEBI:18420"/>
    </cofactor>
</comment>
<dbReference type="InterPro" id="IPR027417">
    <property type="entry name" value="P-loop_NTPase"/>
</dbReference>
<sequence length="420" mass="47154">MSMVQSPGNAKAVLSTMAALAASSMLIRSLVNEFLPTEVLEYFSSTVQNISRCLSSQITIVIEEFRGFSQNEVFEAATLYLGRVAASSFHRVKVGKDDKEKAFAVAVDVNEEVIDVFEKVMLRWGLVSMEVQSSSMGHFRGGPGLGNLNAALRSEVRSYELTFHKKHKDMVFNSYLPFVMKKSRSIQEEIKAVKLYTTDYNGWNTHNAIVLDHPMTFRTLTIDPELKKMILEDLDIFINGEEYYRSIGKAWIPATNIDLKQLMLSMSKRSILTIEDIDCSTSIHNRDTETESSDPNRNKVMLSGLLNSMDGLLSCCGEARIIVLTTNHKERLDPALLRPGRMDMHICLSYCSIPTFKELTFNYLGLRNHHLFHDIEEVIGEAKVTPAEVAGGLMKSRNVEASLQGLVTFLHNKIAQRDAA</sequence>
<protein>
    <recommendedName>
        <fullName evidence="11">AAA-ATPase At3g50940-like</fullName>
    </recommendedName>
</protein>
<feature type="domain" description="ATPase AAA-type core" evidence="6">
    <location>
        <begin position="251"/>
        <end position="349"/>
    </location>
</feature>
<name>A0A2I0I2I0_PUNGR</name>
<keyword evidence="5" id="KW-0547">Nucleotide-binding</keyword>
<evidence type="ECO:0000259" key="7">
    <source>
        <dbReference type="Pfam" id="PF14363"/>
    </source>
</evidence>
<dbReference type="Gene3D" id="3.40.50.300">
    <property type="entry name" value="P-loop containing nucleotide triphosphate hydrolases"/>
    <property type="match status" value="1"/>
</dbReference>
<dbReference type="InterPro" id="IPR003960">
    <property type="entry name" value="ATPase_AAA_CS"/>
</dbReference>
<evidence type="ECO:0000259" key="6">
    <source>
        <dbReference type="Pfam" id="PF00004"/>
    </source>
</evidence>
<keyword evidence="4" id="KW-0460">Magnesium</keyword>
<dbReference type="Pfam" id="PF00004">
    <property type="entry name" value="AAA"/>
    <property type="match status" value="1"/>
</dbReference>
<keyword evidence="10" id="KW-1185">Reference proteome</keyword>
<dbReference type="AlphaFoldDB" id="A0A2I0I2I0"/>
<evidence type="ECO:0000256" key="3">
    <source>
        <dbReference type="ARBA" id="ARBA00022840"/>
    </source>
</evidence>
<accession>A0A2I0I2I0</accession>
<dbReference type="Pfam" id="PF25568">
    <property type="entry name" value="AAA_lid_At3g28540"/>
    <property type="match status" value="1"/>
</dbReference>
<dbReference type="InterPro" id="IPR050747">
    <property type="entry name" value="Mitochondrial_chaperone_BCS1"/>
</dbReference>
<evidence type="ECO:0000256" key="4">
    <source>
        <dbReference type="ARBA" id="ARBA00022842"/>
    </source>
</evidence>